<dbReference type="Pfam" id="PF01794">
    <property type="entry name" value="Ferric_reduct"/>
    <property type="match status" value="1"/>
</dbReference>
<feature type="transmembrane region" description="Helical" evidence="6">
    <location>
        <begin position="375"/>
        <end position="396"/>
    </location>
</feature>
<feature type="domain" description="DOMON" evidence="7">
    <location>
        <begin position="1"/>
        <end position="120"/>
    </location>
</feature>
<dbReference type="SUPFAM" id="SSF52343">
    <property type="entry name" value="Ferredoxin reductase-like, C-terminal NADP-linked domain"/>
    <property type="match status" value="1"/>
</dbReference>
<dbReference type="Pfam" id="PF08030">
    <property type="entry name" value="NAD_binding_6"/>
    <property type="match status" value="1"/>
</dbReference>
<dbReference type="VEuPathDB" id="FungiDB:AeMF1_012326"/>
<evidence type="ECO:0000259" key="7">
    <source>
        <dbReference type="PROSITE" id="PS50836"/>
    </source>
</evidence>
<feature type="transmembrane region" description="Helical" evidence="6">
    <location>
        <begin position="284"/>
        <end position="301"/>
    </location>
</feature>
<feature type="transmembrane region" description="Helical" evidence="6">
    <location>
        <begin position="321"/>
        <end position="340"/>
    </location>
</feature>
<evidence type="ECO:0000313" key="9">
    <source>
        <dbReference type="Proteomes" id="UP000481153"/>
    </source>
</evidence>
<dbReference type="CDD" id="cd06186">
    <property type="entry name" value="NOX_Duox_like_FAD_NADP"/>
    <property type="match status" value="1"/>
</dbReference>
<dbReference type="InterPro" id="IPR050369">
    <property type="entry name" value="RBOH/FRE"/>
</dbReference>
<dbReference type="PANTHER" id="PTHR11972:SF69">
    <property type="entry name" value="FERRIC REDUCTION OXIDASE 6-RELATED"/>
    <property type="match status" value="1"/>
</dbReference>
<dbReference type="GO" id="GO:0016491">
    <property type="term" value="F:oxidoreductase activity"/>
    <property type="evidence" value="ECO:0007669"/>
    <property type="project" value="UniProtKB-KW"/>
</dbReference>
<name>A0A6G0X1I7_9STRA</name>
<feature type="transmembrane region" description="Helical" evidence="6">
    <location>
        <begin position="160"/>
        <end position="179"/>
    </location>
</feature>
<dbReference type="SFLD" id="SFLDG01168">
    <property type="entry name" value="Ferric_reductase_subgroup_(FRE"/>
    <property type="match status" value="1"/>
</dbReference>
<feature type="transmembrane region" description="Helical" evidence="6">
    <location>
        <begin position="200"/>
        <end position="221"/>
    </location>
</feature>
<keyword evidence="4" id="KW-0560">Oxidoreductase</keyword>
<dbReference type="InterPro" id="IPR013112">
    <property type="entry name" value="FAD-bd_8"/>
</dbReference>
<evidence type="ECO:0000313" key="8">
    <source>
        <dbReference type="EMBL" id="KAF0733723.1"/>
    </source>
</evidence>
<dbReference type="Proteomes" id="UP000481153">
    <property type="component" value="Unassembled WGS sequence"/>
</dbReference>
<evidence type="ECO:0000256" key="6">
    <source>
        <dbReference type="SAM" id="Phobius"/>
    </source>
</evidence>
<dbReference type="InterPro" id="IPR039261">
    <property type="entry name" value="FNR_nucleotide-bd"/>
</dbReference>
<feature type="transmembrane region" description="Helical" evidence="6">
    <location>
        <begin position="241"/>
        <end position="264"/>
    </location>
</feature>
<dbReference type="AlphaFoldDB" id="A0A6G0X1I7"/>
<reference evidence="8 9" key="1">
    <citation type="submission" date="2019-07" db="EMBL/GenBank/DDBJ databases">
        <title>Genomics analysis of Aphanomyces spp. identifies a new class of oomycete effector associated with host adaptation.</title>
        <authorList>
            <person name="Gaulin E."/>
        </authorList>
    </citation>
    <scope>NUCLEOTIDE SEQUENCE [LARGE SCALE GENOMIC DNA]</scope>
    <source>
        <strain evidence="8 9">ATCC 201684</strain>
    </source>
</reference>
<dbReference type="GO" id="GO:0005886">
    <property type="term" value="C:plasma membrane"/>
    <property type="evidence" value="ECO:0007669"/>
    <property type="project" value="TreeGrafter"/>
</dbReference>
<evidence type="ECO:0000256" key="5">
    <source>
        <dbReference type="ARBA" id="ARBA00023136"/>
    </source>
</evidence>
<keyword evidence="5 6" id="KW-0472">Membrane</keyword>
<keyword evidence="3 6" id="KW-1133">Transmembrane helix</keyword>
<keyword evidence="9" id="KW-1185">Reference proteome</keyword>
<evidence type="ECO:0000256" key="1">
    <source>
        <dbReference type="ARBA" id="ARBA00004141"/>
    </source>
</evidence>
<keyword evidence="2 6" id="KW-0812">Transmembrane</keyword>
<gene>
    <name evidence="8" type="ORF">Ae201684_009295</name>
</gene>
<dbReference type="Gene3D" id="3.40.50.80">
    <property type="entry name" value="Nucleotide-binding domain of ferredoxin-NADP reductase (FNR) module"/>
    <property type="match status" value="1"/>
</dbReference>
<sequence length="643" mass="70267">MFLRSLVNATSVCIQVLFQPTSTVQWTSIAIAPTPYMVNSPVNNAVVFDSASAITSLFLMQSYESRNMPAQSDKSSITAINGNVTNGLISFTFERTLAAKTIYDVEIEPNTPVFIQWAYASRRWPAKHSDYGSVYFLLGASSAEAAIADDGTVQTATPGITAITFGVIVILGLVATHFGRHWHAIHHATLLAPRKDRRSLAFFTDTLTDLKVGEAIVILVYSWGLIAAGVRAQTTFSSLSAGHRFCMISGHVALVALVFLLLPVARGHHWELIFGTSHERVLKFHRWLGAICSVASAIHLVGNAANGSVGSSQVYGVQQVMPIFGLLAFFCFGTMSLSALEPIRRHHYNTFYYFHRVASVLGLIFVLLHSKTVQYAMILPLVIYVLSGLFRLRAFFNRFDASIKVHGTNTVLLKLPVTPQTTKWATTANPCAFFWVNVPSVSRLEWHPFTAIVTSDGQSIAFCMKAPTPNGFVAKVVLQAIQATDSGKLSIVVGGPYGTPALDVNNYANLVLIAGGIGVTPMVNLINQFRHSQSKTLLHLVWVVRKPEELLAVEDVMFPLPHNVKATFYASQASARQGSLIHSGGDDVVYTQGKPKLDEILNTSRFTNQSVGVLACGPPGLVREAQSFCHNCGFDFHKEIFTF</sequence>
<evidence type="ECO:0000256" key="2">
    <source>
        <dbReference type="ARBA" id="ARBA00022692"/>
    </source>
</evidence>
<dbReference type="EMBL" id="VJMJ01000119">
    <property type="protein sequence ID" value="KAF0733723.1"/>
    <property type="molecule type" value="Genomic_DNA"/>
</dbReference>
<evidence type="ECO:0000256" key="4">
    <source>
        <dbReference type="ARBA" id="ARBA00023002"/>
    </source>
</evidence>
<organism evidence="8 9">
    <name type="scientific">Aphanomyces euteiches</name>
    <dbReference type="NCBI Taxonomy" id="100861"/>
    <lineage>
        <taxon>Eukaryota</taxon>
        <taxon>Sar</taxon>
        <taxon>Stramenopiles</taxon>
        <taxon>Oomycota</taxon>
        <taxon>Saprolegniomycetes</taxon>
        <taxon>Saprolegniales</taxon>
        <taxon>Verrucalvaceae</taxon>
        <taxon>Aphanomyces</taxon>
    </lineage>
</organism>
<dbReference type="CDD" id="cd09631">
    <property type="entry name" value="DOMON_DOH"/>
    <property type="match status" value="1"/>
</dbReference>
<dbReference type="PANTHER" id="PTHR11972">
    <property type="entry name" value="NADPH OXIDASE"/>
    <property type="match status" value="1"/>
</dbReference>
<dbReference type="InterPro" id="IPR045266">
    <property type="entry name" value="DOH_DOMON"/>
</dbReference>
<feature type="transmembrane region" description="Helical" evidence="6">
    <location>
        <begin position="352"/>
        <end position="369"/>
    </location>
</feature>
<comment type="caution">
    <text evidence="8">The sequence shown here is derived from an EMBL/GenBank/DDBJ whole genome shotgun (WGS) entry which is preliminary data.</text>
</comment>
<proteinExistence type="predicted"/>
<dbReference type="PROSITE" id="PS50836">
    <property type="entry name" value="DOMON"/>
    <property type="match status" value="1"/>
</dbReference>
<comment type="subcellular location">
    <subcellularLocation>
        <location evidence="1">Membrane</location>
        <topology evidence="1">Multi-pass membrane protein</topology>
    </subcellularLocation>
</comment>
<protein>
    <recommendedName>
        <fullName evidence="7">DOMON domain-containing protein</fullName>
    </recommendedName>
</protein>
<dbReference type="Pfam" id="PF08022">
    <property type="entry name" value="FAD_binding_8"/>
    <property type="match status" value="1"/>
</dbReference>
<evidence type="ECO:0000256" key="3">
    <source>
        <dbReference type="ARBA" id="ARBA00022989"/>
    </source>
</evidence>
<dbReference type="InterPro" id="IPR005018">
    <property type="entry name" value="DOMON_domain"/>
</dbReference>
<dbReference type="InterPro" id="IPR013121">
    <property type="entry name" value="Fe_red_NAD-bd_6"/>
</dbReference>
<accession>A0A6G0X1I7</accession>
<dbReference type="InterPro" id="IPR013130">
    <property type="entry name" value="Fe3_Rdtase_TM_dom"/>
</dbReference>
<dbReference type="SFLD" id="SFLDS00052">
    <property type="entry name" value="Ferric_Reductase_Domain"/>
    <property type="match status" value="1"/>
</dbReference>
<feature type="transmembrane region" description="Helical" evidence="6">
    <location>
        <begin position="131"/>
        <end position="148"/>
    </location>
</feature>